<keyword evidence="1" id="KW-1133">Transmembrane helix</keyword>
<keyword evidence="1" id="KW-0472">Membrane</keyword>
<organism evidence="2 3">
    <name type="scientific">Talaromyces proteolyticus</name>
    <dbReference type="NCBI Taxonomy" id="1131652"/>
    <lineage>
        <taxon>Eukaryota</taxon>
        <taxon>Fungi</taxon>
        <taxon>Dikarya</taxon>
        <taxon>Ascomycota</taxon>
        <taxon>Pezizomycotina</taxon>
        <taxon>Eurotiomycetes</taxon>
        <taxon>Eurotiomycetidae</taxon>
        <taxon>Eurotiales</taxon>
        <taxon>Trichocomaceae</taxon>
        <taxon>Talaromyces</taxon>
        <taxon>Talaromyces sect. Bacilispori</taxon>
    </lineage>
</organism>
<sequence length="405" mass="44200">MDIYNNFTENSLPANATLHWTPVAAPYFLPWWTSVIGGVLDLFLACHNFLSIFRHKIIYQKPPHGIAKWNVFTPPGRHFTLAFISLAYTFLQTTFSLLHIAIEAHNISSIQRVSGGSYLNLLASLGTVQSPTVRTIPFLSFFAILNAILSITNFTLLSFLPHIGTTSFWEISSNACIADVCDATSPYCNFEVGGPGIFGLTSDTLTSATCVNANKTLTSWGQGYGGSALSSIYTIFFVVTMGIILLIMVTGELYLKSKGDFTPTTLLATQHATTKTKYYHIPQIDNDKINQPGIEPTIHVESGHRPVVLRVNPWFTLSFYPILFGVVVSIVLASINWYNSYNVDNSTLQLIVTICPTVSDTAVNVPEADLPACASVGVVNSMTLGILESIKAKGAAIVLRLLAHL</sequence>
<dbReference type="AlphaFoldDB" id="A0AAD4KIT2"/>
<feature type="transmembrane region" description="Helical" evidence="1">
    <location>
        <begin position="138"/>
        <end position="160"/>
    </location>
</feature>
<dbReference type="RefSeq" id="XP_046068179.1">
    <property type="nucleotide sequence ID" value="XM_046221479.1"/>
</dbReference>
<keyword evidence="3" id="KW-1185">Reference proteome</keyword>
<dbReference type="Proteomes" id="UP001201262">
    <property type="component" value="Unassembled WGS sequence"/>
</dbReference>
<feature type="transmembrane region" description="Helical" evidence="1">
    <location>
        <begin position="31"/>
        <end position="53"/>
    </location>
</feature>
<proteinExistence type="predicted"/>
<name>A0AAD4KIT2_9EURO</name>
<reference evidence="2" key="1">
    <citation type="submission" date="2021-12" db="EMBL/GenBank/DDBJ databases">
        <title>Convergent genome expansion in fungi linked to evolution of root-endophyte symbiosis.</title>
        <authorList>
            <consortium name="DOE Joint Genome Institute"/>
            <person name="Ke Y.-H."/>
            <person name="Bonito G."/>
            <person name="Liao H.-L."/>
            <person name="Looney B."/>
            <person name="Rojas-Flechas A."/>
            <person name="Nash J."/>
            <person name="Hameed K."/>
            <person name="Schadt C."/>
            <person name="Martin F."/>
            <person name="Crous P.W."/>
            <person name="Miettinen O."/>
            <person name="Magnuson J.K."/>
            <person name="Labbe J."/>
            <person name="Jacobson D."/>
            <person name="Doktycz M.J."/>
            <person name="Veneault-Fourrey C."/>
            <person name="Kuo A."/>
            <person name="Mondo S."/>
            <person name="Calhoun S."/>
            <person name="Riley R."/>
            <person name="Ohm R."/>
            <person name="LaButti K."/>
            <person name="Andreopoulos B."/>
            <person name="Pangilinan J."/>
            <person name="Nolan M."/>
            <person name="Tritt A."/>
            <person name="Clum A."/>
            <person name="Lipzen A."/>
            <person name="Daum C."/>
            <person name="Barry K."/>
            <person name="Grigoriev I.V."/>
            <person name="Vilgalys R."/>
        </authorList>
    </citation>
    <scope>NUCLEOTIDE SEQUENCE</scope>
    <source>
        <strain evidence="2">PMI_201</strain>
    </source>
</reference>
<evidence type="ECO:0000313" key="2">
    <source>
        <dbReference type="EMBL" id="KAH8692182.1"/>
    </source>
</evidence>
<feature type="transmembrane region" description="Helical" evidence="1">
    <location>
        <begin position="314"/>
        <end position="338"/>
    </location>
</feature>
<dbReference type="GeneID" id="70251766"/>
<protein>
    <submittedName>
        <fullName evidence="2">Uncharacterized protein</fullName>
    </submittedName>
</protein>
<keyword evidence="1" id="KW-0812">Transmembrane</keyword>
<evidence type="ECO:0000256" key="1">
    <source>
        <dbReference type="SAM" id="Phobius"/>
    </source>
</evidence>
<comment type="caution">
    <text evidence="2">The sequence shown here is derived from an EMBL/GenBank/DDBJ whole genome shotgun (WGS) entry which is preliminary data.</text>
</comment>
<feature type="transmembrane region" description="Helical" evidence="1">
    <location>
        <begin position="232"/>
        <end position="255"/>
    </location>
</feature>
<accession>A0AAD4KIT2</accession>
<dbReference type="EMBL" id="JAJTJA010000011">
    <property type="protein sequence ID" value="KAH8692182.1"/>
    <property type="molecule type" value="Genomic_DNA"/>
</dbReference>
<evidence type="ECO:0000313" key="3">
    <source>
        <dbReference type="Proteomes" id="UP001201262"/>
    </source>
</evidence>
<gene>
    <name evidence="2" type="ORF">BGW36DRAFT_438124</name>
</gene>